<feature type="non-terminal residue" evidence="2">
    <location>
        <position position="1"/>
    </location>
</feature>
<feature type="compositionally biased region" description="Basic and acidic residues" evidence="1">
    <location>
        <begin position="1"/>
        <end position="14"/>
    </location>
</feature>
<protein>
    <submittedName>
        <fullName evidence="2">Uncharacterized protein</fullName>
    </submittedName>
</protein>
<gene>
    <name evidence="2" type="ORF">AVDCRST_MAG90-2176</name>
</gene>
<evidence type="ECO:0000313" key="2">
    <source>
        <dbReference type="EMBL" id="CAA9346008.1"/>
    </source>
</evidence>
<name>A0A6J4LZY3_9HYPH</name>
<dbReference type="EMBL" id="CADCUC010000430">
    <property type="protein sequence ID" value="CAA9346008.1"/>
    <property type="molecule type" value="Genomic_DNA"/>
</dbReference>
<dbReference type="AlphaFoldDB" id="A0A6J4LZY3"/>
<feature type="non-terminal residue" evidence="2">
    <location>
        <position position="43"/>
    </location>
</feature>
<feature type="compositionally biased region" description="Low complexity" evidence="1">
    <location>
        <begin position="20"/>
        <end position="31"/>
    </location>
</feature>
<feature type="region of interest" description="Disordered" evidence="1">
    <location>
        <begin position="1"/>
        <end position="43"/>
    </location>
</feature>
<evidence type="ECO:0000256" key="1">
    <source>
        <dbReference type="SAM" id="MobiDB-lite"/>
    </source>
</evidence>
<organism evidence="2">
    <name type="scientific">uncultured Microvirga sp</name>
    <dbReference type="NCBI Taxonomy" id="412392"/>
    <lineage>
        <taxon>Bacteria</taxon>
        <taxon>Pseudomonadati</taxon>
        <taxon>Pseudomonadota</taxon>
        <taxon>Alphaproteobacteria</taxon>
        <taxon>Hyphomicrobiales</taxon>
        <taxon>Methylobacteriaceae</taxon>
        <taxon>Microvirga</taxon>
        <taxon>environmental samples</taxon>
    </lineage>
</organism>
<proteinExistence type="predicted"/>
<sequence length="43" mass="4550">PRRPAATDHLDLGDGRPVAHRGAVGRAALARGGRKGGEDRHRL</sequence>
<reference evidence="2" key="1">
    <citation type="submission" date="2020-02" db="EMBL/GenBank/DDBJ databases">
        <authorList>
            <person name="Meier V. D."/>
        </authorList>
    </citation>
    <scope>NUCLEOTIDE SEQUENCE</scope>
    <source>
        <strain evidence="2">AVDCRST_MAG90</strain>
    </source>
</reference>
<accession>A0A6J4LZY3</accession>